<comment type="caution">
    <text evidence="2">The sequence shown here is derived from an EMBL/GenBank/DDBJ whole genome shotgun (WGS) entry which is preliminary data.</text>
</comment>
<protein>
    <submittedName>
        <fullName evidence="2">Diacylglycerol/lipid kinase family protein</fullName>
        <ecNumber evidence="2">2.7.1.-</ecNumber>
    </submittedName>
</protein>
<dbReference type="RefSeq" id="WP_263412615.1">
    <property type="nucleotide sequence ID" value="NZ_BAABBH010000001.1"/>
</dbReference>
<organism evidence="2 3">
    <name type="scientific">Terriglobus aquaticus</name>
    <dbReference type="NCBI Taxonomy" id="940139"/>
    <lineage>
        <taxon>Bacteria</taxon>
        <taxon>Pseudomonadati</taxon>
        <taxon>Acidobacteriota</taxon>
        <taxon>Terriglobia</taxon>
        <taxon>Terriglobales</taxon>
        <taxon>Acidobacteriaceae</taxon>
        <taxon>Terriglobus</taxon>
    </lineage>
</organism>
<dbReference type="GO" id="GO:0016301">
    <property type="term" value="F:kinase activity"/>
    <property type="evidence" value="ECO:0007669"/>
    <property type="project" value="UniProtKB-KW"/>
</dbReference>
<evidence type="ECO:0000259" key="1">
    <source>
        <dbReference type="PROSITE" id="PS50146"/>
    </source>
</evidence>
<accession>A0ABW9KMW9</accession>
<evidence type="ECO:0000313" key="2">
    <source>
        <dbReference type="EMBL" id="MFN2975879.1"/>
    </source>
</evidence>
<reference evidence="2 3" key="1">
    <citation type="submission" date="2024-12" db="EMBL/GenBank/DDBJ databases">
        <authorList>
            <person name="Lee Y."/>
        </authorList>
    </citation>
    <scope>NUCLEOTIDE SEQUENCE [LARGE SCALE GENOMIC DNA]</scope>
    <source>
        <strain evidence="2 3">03SUJ4</strain>
    </source>
</reference>
<dbReference type="EMBL" id="JBJYXY010000001">
    <property type="protein sequence ID" value="MFN2975879.1"/>
    <property type="molecule type" value="Genomic_DNA"/>
</dbReference>
<keyword evidence="2" id="KW-0808">Transferase</keyword>
<name>A0ABW9KMW9_9BACT</name>
<dbReference type="PANTHER" id="PTHR12358:SF106">
    <property type="entry name" value="LIPID KINASE YEGS"/>
    <property type="match status" value="1"/>
</dbReference>
<dbReference type="PROSITE" id="PS50146">
    <property type="entry name" value="DAGK"/>
    <property type="match status" value="1"/>
</dbReference>
<evidence type="ECO:0000313" key="3">
    <source>
        <dbReference type="Proteomes" id="UP001634747"/>
    </source>
</evidence>
<dbReference type="Gene3D" id="3.40.50.10330">
    <property type="entry name" value="Probable inorganic polyphosphate/atp-NAD kinase, domain 1"/>
    <property type="match status" value="1"/>
</dbReference>
<dbReference type="InterPro" id="IPR016064">
    <property type="entry name" value="NAD/diacylglycerol_kinase_sf"/>
</dbReference>
<dbReference type="InterPro" id="IPR050187">
    <property type="entry name" value="Lipid_Phosphate_FormReg"/>
</dbReference>
<dbReference type="InterPro" id="IPR001206">
    <property type="entry name" value="Diacylglycerol_kinase_cat_dom"/>
</dbReference>
<dbReference type="SUPFAM" id="SSF111331">
    <property type="entry name" value="NAD kinase/diacylglycerol kinase-like"/>
    <property type="match status" value="1"/>
</dbReference>
<dbReference type="Gene3D" id="2.60.200.40">
    <property type="match status" value="1"/>
</dbReference>
<keyword evidence="3" id="KW-1185">Reference proteome</keyword>
<dbReference type="EC" id="2.7.1.-" evidence="2"/>
<sequence>MLPSKLLYNPAAGRQRERRSHVVQGVIATLRSQGFHVESEATRAKGSGAQQAADAVRQGAAAVFACGGDGTVHDVLQGIAGTGASLGIIPCGSANALAQELRIPSDPLRAATLLHPQHSIQLRTMAVHRGDLPTLYSLCMAGAGPDGLLMYRMLTVNRGGLGRWRYYEHALRLFCSHRFPKFQVEVQQSDGSRAEHTVVSAMGLRIGDLQGIFRGIGRGASIHDPSLHVILVAPPARLTLPLWFVLAWLGLARLHPGITICKAQALVTQETVPLQVDGEWAGHVITAVTMAGPLQRVLTPAPVQA</sequence>
<dbReference type="SMART" id="SM00046">
    <property type="entry name" value="DAGKc"/>
    <property type="match status" value="1"/>
</dbReference>
<dbReference type="Proteomes" id="UP001634747">
    <property type="component" value="Unassembled WGS sequence"/>
</dbReference>
<feature type="domain" description="DAGKc" evidence="1">
    <location>
        <begin position="1"/>
        <end position="130"/>
    </location>
</feature>
<dbReference type="InterPro" id="IPR017438">
    <property type="entry name" value="ATP-NAD_kinase_N"/>
</dbReference>
<keyword evidence="2" id="KW-0418">Kinase</keyword>
<proteinExistence type="predicted"/>
<dbReference type="Pfam" id="PF00781">
    <property type="entry name" value="DAGK_cat"/>
    <property type="match status" value="1"/>
</dbReference>
<gene>
    <name evidence="2" type="ORF">ACK2TP_08900</name>
</gene>
<dbReference type="PANTHER" id="PTHR12358">
    <property type="entry name" value="SPHINGOSINE KINASE"/>
    <property type="match status" value="1"/>
</dbReference>